<reference evidence="2" key="1">
    <citation type="submission" date="2023-06" db="EMBL/GenBank/DDBJ databases">
        <authorList>
            <person name="Kurt Z."/>
        </authorList>
    </citation>
    <scope>NUCLEOTIDE SEQUENCE</scope>
</reference>
<feature type="transmembrane region" description="Helical" evidence="1">
    <location>
        <begin position="54"/>
        <end position="72"/>
    </location>
</feature>
<dbReference type="EMBL" id="CAXDID020000102">
    <property type="protein sequence ID" value="CAL6026384.1"/>
    <property type="molecule type" value="Genomic_DNA"/>
</dbReference>
<gene>
    <name evidence="2" type="ORF">HINF_LOCUS19427</name>
    <name evidence="3" type="ORF">HINF_LOCUS30815</name>
</gene>
<dbReference type="EMBL" id="CATOUU010000499">
    <property type="protein sequence ID" value="CAI9931782.1"/>
    <property type="molecule type" value="Genomic_DNA"/>
</dbReference>
<dbReference type="AlphaFoldDB" id="A0AA86TYF0"/>
<feature type="transmembrane region" description="Helical" evidence="1">
    <location>
        <begin position="118"/>
        <end position="140"/>
    </location>
</feature>
<reference evidence="3 4" key="2">
    <citation type="submission" date="2024-07" db="EMBL/GenBank/DDBJ databases">
        <authorList>
            <person name="Akdeniz Z."/>
        </authorList>
    </citation>
    <scope>NUCLEOTIDE SEQUENCE [LARGE SCALE GENOMIC DNA]</scope>
</reference>
<organism evidence="2">
    <name type="scientific">Hexamita inflata</name>
    <dbReference type="NCBI Taxonomy" id="28002"/>
    <lineage>
        <taxon>Eukaryota</taxon>
        <taxon>Metamonada</taxon>
        <taxon>Diplomonadida</taxon>
        <taxon>Hexamitidae</taxon>
        <taxon>Hexamitinae</taxon>
        <taxon>Hexamita</taxon>
    </lineage>
</organism>
<evidence type="ECO:0000256" key="1">
    <source>
        <dbReference type="SAM" id="Phobius"/>
    </source>
</evidence>
<comment type="caution">
    <text evidence="2">The sequence shown here is derived from an EMBL/GenBank/DDBJ whole genome shotgun (WGS) entry which is preliminary data.</text>
</comment>
<sequence length="150" mass="17428">MVNRIKTTRLKAVDGSLSKLSTINRVQPRQFAIVGNFVRYCGILYNITSKFRQLFVLLLASIICLLMYLLIPDFILELIYILISAAFYWNITQNQLIKSFPKSGYSLYLKLSASIHQIYNVQISQQLIASLYLFLCRILVYQHFVTNYLS</sequence>
<dbReference type="Proteomes" id="UP001642409">
    <property type="component" value="Unassembled WGS sequence"/>
</dbReference>
<name>A0AA86TYF0_9EUKA</name>
<evidence type="ECO:0000313" key="3">
    <source>
        <dbReference type="EMBL" id="CAL6026384.1"/>
    </source>
</evidence>
<keyword evidence="1" id="KW-0472">Membrane</keyword>
<keyword evidence="1" id="KW-1133">Transmembrane helix</keyword>
<feature type="transmembrane region" description="Helical" evidence="1">
    <location>
        <begin position="78"/>
        <end position="97"/>
    </location>
</feature>
<keyword evidence="1" id="KW-0812">Transmembrane</keyword>
<accession>A0AA86TYF0</accession>
<proteinExistence type="predicted"/>
<protein>
    <submittedName>
        <fullName evidence="3">Hypothetical_protein</fullName>
    </submittedName>
</protein>
<keyword evidence="4" id="KW-1185">Reference proteome</keyword>
<evidence type="ECO:0000313" key="4">
    <source>
        <dbReference type="Proteomes" id="UP001642409"/>
    </source>
</evidence>
<evidence type="ECO:0000313" key="2">
    <source>
        <dbReference type="EMBL" id="CAI9931782.1"/>
    </source>
</evidence>